<evidence type="ECO:0000313" key="1">
    <source>
        <dbReference type="EMBL" id="MBK1792482.1"/>
    </source>
</evidence>
<organism evidence="1 2">
    <name type="scientific">Persicirhabdus sediminis</name>
    <dbReference type="NCBI Taxonomy" id="454144"/>
    <lineage>
        <taxon>Bacteria</taxon>
        <taxon>Pseudomonadati</taxon>
        <taxon>Verrucomicrobiota</taxon>
        <taxon>Verrucomicrobiia</taxon>
        <taxon>Verrucomicrobiales</taxon>
        <taxon>Verrucomicrobiaceae</taxon>
        <taxon>Persicirhabdus</taxon>
    </lineage>
</organism>
<name>A0A8J7MGF8_9BACT</name>
<reference evidence="1" key="1">
    <citation type="submission" date="2021-01" db="EMBL/GenBank/DDBJ databases">
        <title>Modified the classification status of verrucomicrobia.</title>
        <authorList>
            <person name="Feng X."/>
        </authorList>
    </citation>
    <scope>NUCLEOTIDE SEQUENCE</scope>
    <source>
        <strain evidence="1">_KCTC 22039</strain>
    </source>
</reference>
<protein>
    <submittedName>
        <fullName evidence="1">Type I-C CRISPR-associated protein Cas8c/Csd1</fullName>
    </submittedName>
</protein>
<evidence type="ECO:0000313" key="2">
    <source>
        <dbReference type="Proteomes" id="UP000624703"/>
    </source>
</evidence>
<dbReference type="RefSeq" id="WP_200312491.1">
    <property type="nucleotide sequence ID" value="NZ_JAENIM010000045.1"/>
</dbReference>
<keyword evidence="2" id="KW-1185">Reference proteome</keyword>
<gene>
    <name evidence="1" type="primary">cas8c</name>
    <name evidence="1" type="ORF">JIN82_15060</name>
</gene>
<dbReference type="AlphaFoldDB" id="A0A8J7MGF8"/>
<dbReference type="InterPro" id="IPR010144">
    <property type="entry name" value="CRISPR-assoc_prot_Csd1-typ"/>
</dbReference>
<dbReference type="EMBL" id="JAENIM010000045">
    <property type="protein sequence ID" value="MBK1792482.1"/>
    <property type="molecule type" value="Genomic_DNA"/>
</dbReference>
<dbReference type="Pfam" id="PF09709">
    <property type="entry name" value="Cas_Csd1"/>
    <property type="match status" value="1"/>
</dbReference>
<proteinExistence type="predicted"/>
<comment type="caution">
    <text evidence="1">The sequence shown here is derived from an EMBL/GenBank/DDBJ whole genome shotgun (WGS) entry which is preliminary data.</text>
</comment>
<dbReference type="NCBIfam" id="TIGR01863">
    <property type="entry name" value="cas_Csd1"/>
    <property type="match status" value="1"/>
</dbReference>
<dbReference type="CDD" id="cd09757">
    <property type="entry name" value="Cas8c_I-C"/>
    <property type="match status" value="1"/>
</dbReference>
<dbReference type="Proteomes" id="UP000624703">
    <property type="component" value="Unassembled WGS sequence"/>
</dbReference>
<sequence>MILNALNDLYSRLADDSSYEIAKPGYSPQNISFRVVLRPDGSLFAIQDARIRDDKGKLRADKQLVLGEAKPSGSGINPGFLWDNFAYMLSYKKDDPKPERTEKSFHAFRDAHLKVEQTINHKQFSTVCRFLENWSAELAAQYIAEHPELDELTTGFGIFSIQGETKSVNEQYEILSWWDNREPASDATTGQCLITGAESVPIARLHPKIKSVAGAQSSGASLVSFNAKAYESYGKDQSFNAPVSEKAAFQYGTALNSLLNGPKSTKHRIRIGDTTCVFWTDKPSVIEDVFGIFASEGSNAQVQDENLRSKVEILLKQIQLGAKASSQLDEDPEQTRFFLLGLAPNAARLSVRFFHQSTVAELLAKLRAHHQDINIVREWDTPKGKRLADPEFPAYWQLLSQTARVADEIPPLLGGALMRAILENTHYPEALYAAVLRRIRADRTINYYRAAIIKGVLTRNHKQTISVMLDTENKEPAYLLGRLFATLEKTQTDALGELNAGLREKFYSSASATPASVFPRILRTYQHHLAKLSGGQKVNRERLVQDILADIPASGFPTNLNLKSQGIFALGYYHQRKDFFTKKDTSN</sequence>
<accession>A0A8J7MGF8</accession>